<evidence type="ECO:0000256" key="1">
    <source>
        <dbReference type="SAM" id="MobiDB-lite"/>
    </source>
</evidence>
<keyword evidence="3" id="KW-1185">Reference proteome</keyword>
<dbReference type="EMBL" id="CP001275">
    <property type="protein sequence ID" value="ACM04481.1"/>
    <property type="molecule type" value="Genomic_DNA"/>
</dbReference>
<dbReference type="Proteomes" id="UP000000447">
    <property type="component" value="Chromosome"/>
</dbReference>
<feature type="compositionally biased region" description="Basic and acidic residues" evidence="1">
    <location>
        <begin position="34"/>
        <end position="43"/>
    </location>
</feature>
<protein>
    <submittedName>
        <fullName evidence="2">Uncharacterized protein</fullName>
    </submittedName>
</protein>
<gene>
    <name evidence="2" type="ordered locus">trd_1416</name>
</gene>
<dbReference type="KEGG" id="tro:trd_1416"/>
<sequence>MDALERYPTGLSSLAHQRRGIGVTGNGTLTRQETATRRHQLDG</sequence>
<dbReference type="HOGENOM" id="CLU_3240825_0_0_0"/>
<feature type="region of interest" description="Disordered" evidence="1">
    <location>
        <begin position="22"/>
        <end position="43"/>
    </location>
</feature>
<name>B9L2L4_THERP</name>
<evidence type="ECO:0000313" key="2">
    <source>
        <dbReference type="EMBL" id="ACM04481.1"/>
    </source>
</evidence>
<accession>B9L2L4</accession>
<organism evidence="2 3">
    <name type="scientific">Thermomicrobium roseum (strain ATCC 27502 / DSM 5159 / P-2)</name>
    <dbReference type="NCBI Taxonomy" id="309801"/>
    <lineage>
        <taxon>Bacteria</taxon>
        <taxon>Pseudomonadati</taxon>
        <taxon>Thermomicrobiota</taxon>
        <taxon>Thermomicrobia</taxon>
        <taxon>Thermomicrobiales</taxon>
        <taxon>Thermomicrobiaceae</taxon>
        <taxon>Thermomicrobium</taxon>
    </lineage>
</organism>
<reference evidence="2 3" key="1">
    <citation type="journal article" date="2009" name="PLoS ONE">
        <title>Complete genome sequence of the aerobic CO-oxidizing thermophile Thermomicrobium roseum.</title>
        <authorList>
            <person name="Wu D."/>
            <person name="Raymond J."/>
            <person name="Wu M."/>
            <person name="Chatterji S."/>
            <person name="Ren Q."/>
            <person name="Graham J.E."/>
            <person name="Bryant D.A."/>
            <person name="Robb F."/>
            <person name="Colman A."/>
            <person name="Tallon L.J."/>
            <person name="Badger J.H."/>
            <person name="Madupu R."/>
            <person name="Ward N.L."/>
            <person name="Eisen J.A."/>
        </authorList>
    </citation>
    <scope>NUCLEOTIDE SEQUENCE [LARGE SCALE GENOMIC DNA]</scope>
    <source>
        <strain evidence="3">ATCC 27502 / DSM 5159 / P-2</strain>
    </source>
</reference>
<proteinExistence type="predicted"/>
<dbReference type="AlphaFoldDB" id="B9L2L4"/>
<evidence type="ECO:0000313" key="3">
    <source>
        <dbReference type="Proteomes" id="UP000000447"/>
    </source>
</evidence>
<dbReference type="STRING" id="309801.trd_1416"/>